<dbReference type="InterPro" id="IPR011992">
    <property type="entry name" value="EF-hand-dom_pair"/>
</dbReference>
<dbReference type="InterPro" id="IPR002048">
    <property type="entry name" value="EF_hand_dom"/>
</dbReference>
<accession>C3Y3A5</accession>
<dbReference type="GO" id="GO:0005509">
    <property type="term" value="F:calcium ion binding"/>
    <property type="evidence" value="ECO:0007669"/>
    <property type="project" value="InterPro"/>
</dbReference>
<protein>
    <recommendedName>
        <fullName evidence="2">EF-hand domain-containing protein</fullName>
    </recommendedName>
</protein>
<dbReference type="PROSITE" id="PS00018">
    <property type="entry name" value="EF_HAND_1"/>
    <property type="match status" value="1"/>
</dbReference>
<reference evidence="3" key="1">
    <citation type="journal article" date="2008" name="Nature">
        <title>The amphioxus genome and the evolution of the chordate karyotype.</title>
        <authorList>
            <consortium name="US DOE Joint Genome Institute (JGI-PGF)"/>
            <person name="Putnam N.H."/>
            <person name="Butts T."/>
            <person name="Ferrier D.E.K."/>
            <person name="Furlong R.F."/>
            <person name="Hellsten U."/>
            <person name="Kawashima T."/>
            <person name="Robinson-Rechavi M."/>
            <person name="Shoguchi E."/>
            <person name="Terry A."/>
            <person name="Yu J.-K."/>
            <person name="Benito-Gutierrez E.L."/>
            <person name="Dubchak I."/>
            <person name="Garcia-Fernandez J."/>
            <person name="Gibson-Brown J.J."/>
            <person name="Grigoriev I.V."/>
            <person name="Horton A.C."/>
            <person name="de Jong P.J."/>
            <person name="Jurka J."/>
            <person name="Kapitonov V.V."/>
            <person name="Kohara Y."/>
            <person name="Kuroki Y."/>
            <person name="Lindquist E."/>
            <person name="Lucas S."/>
            <person name="Osoegawa K."/>
            <person name="Pennacchio L.A."/>
            <person name="Salamov A.A."/>
            <person name="Satou Y."/>
            <person name="Sauka-Spengler T."/>
            <person name="Schmutz J."/>
            <person name="Shin-I T."/>
            <person name="Toyoda A."/>
            <person name="Bronner-Fraser M."/>
            <person name="Fujiyama A."/>
            <person name="Holland L.Z."/>
            <person name="Holland P.W.H."/>
            <person name="Satoh N."/>
            <person name="Rokhsar D.S."/>
        </authorList>
    </citation>
    <scope>NUCLEOTIDE SEQUENCE [LARGE SCALE GENOMIC DNA]</scope>
    <source>
        <strain evidence="3">S238N-H82</strain>
        <tissue evidence="3">Testes</tissue>
    </source>
</reference>
<dbReference type="Gene3D" id="1.10.238.10">
    <property type="entry name" value="EF-hand"/>
    <property type="match status" value="1"/>
</dbReference>
<keyword evidence="1" id="KW-0106">Calcium</keyword>
<evidence type="ECO:0000313" key="3">
    <source>
        <dbReference type="EMBL" id="EEN65172.1"/>
    </source>
</evidence>
<proteinExistence type="predicted"/>
<sequence length="228" mass="25572">MSGNYSQVTYVSSSCSLMGKGTTCQGCLDCLDACEPWERSLHYYHSGLISVLSCTNKGKTGMLTEPLPNIPFLAGPLNSMEVRAGVVVQTVAQAYLVCQVFPQDTPVRKYRLDNFQSLRHGHFWYQKVRRKADANKDQKLTKEELSNILAVFEEIEDLRKIFVENDKDDSGTMSFMEMIKKAGDFYGKHADKYGGGKAKAVMDKYAGDRGKEMTVNEFLDIMFAGLLN</sequence>
<dbReference type="EMBL" id="GG666483">
    <property type="protein sequence ID" value="EEN65172.1"/>
    <property type="molecule type" value="Genomic_DNA"/>
</dbReference>
<organism>
    <name type="scientific">Branchiostoma floridae</name>
    <name type="common">Florida lancelet</name>
    <name type="synonym">Amphioxus</name>
    <dbReference type="NCBI Taxonomy" id="7739"/>
    <lineage>
        <taxon>Eukaryota</taxon>
        <taxon>Metazoa</taxon>
        <taxon>Chordata</taxon>
        <taxon>Cephalochordata</taxon>
        <taxon>Leptocardii</taxon>
        <taxon>Amphioxiformes</taxon>
        <taxon>Branchiostomatidae</taxon>
        <taxon>Branchiostoma</taxon>
    </lineage>
</organism>
<feature type="domain" description="EF-hand" evidence="2">
    <location>
        <begin position="153"/>
        <end position="188"/>
    </location>
</feature>
<dbReference type="PROSITE" id="PS50222">
    <property type="entry name" value="EF_HAND_2"/>
    <property type="match status" value="1"/>
</dbReference>
<evidence type="ECO:0000259" key="2">
    <source>
        <dbReference type="PROSITE" id="PS50222"/>
    </source>
</evidence>
<dbReference type="AlphaFoldDB" id="C3Y3A5"/>
<evidence type="ECO:0000256" key="1">
    <source>
        <dbReference type="ARBA" id="ARBA00022837"/>
    </source>
</evidence>
<dbReference type="SUPFAM" id="SSF47473">
    <property type="entry name" value="EF-hand"/>
    <property type="match status" value="1"/>
</dbReference>
<dbReference type="InParanoid" id="C3Y3A5"/>
<dbReference type="InterPro" id="IPR018247">
    <property type="entry name" value="EF_Hand_1_Ca_BS"/>
</dbReference>
<gene>
    <name evidence="3" type="ORF">BRAFLDRAFT_126678</name>
</gene>
<name>C3Y3A5_BRAFL</name>